<evidence type="ECO:0000313" key="1">
    <source>
        <dbReference type="EMBL" id="KAF3103486.1"/>
    </source>
</evidence>
<accession>A0A7C8NIQ0</accession>
<sequence length="301" mass="33640">MGTKEITLSNAQNRRDITAFALDPEIIRILVEDCGYDDKTVGGYLNARVDKADGMFLYANLVLNDLPDPDQGLQIDNLIEELPDGLDQIADISIPTTECSSVLSKPVLLIRLAFLQQRRSNELESTDPVDVFTGIPTFAKTDLDISGLIRLAKDALRMRETTIASIMLEECYVSFLSLAPGSRHLLYDHTYDVHRQKGIDFRKSESAIGEEMPVSGWQNAFEKVFRDGNRQFLPVSTLVEHVLFYGTPDILRGVWSGLFTEAIGKNPERHLALAVMGASPSAVIWILRKFPHWSPVHALNL</sequence>
<organism evidence="2 4">
    <name type="scientific">Orbilia oligospora</name>
    <name type="common">Nematode-trapping fungus</name>
    <name type="synonym">Arthrobotrys oligospora</name>
    <dbReference type="NCBI Taxonomy" id="2813651"/>
    <lineage>
        <taxon>Eukaryota</taxon>
        <taxon>Fungi</taxon>
        <taxon>Dikarya</taxon>
        <taxon>Ascomycota</taxon>
        <taxon>Pezizomycotina</taxon>
        <taxon>Orbiliomycetes</taxon>
        <taxon>Orbiliales</taxon>
        <taxon>Orbiliaceae</taxon>
        <taxon>Orbilia</taxon>
    </lineage>
</organism>
<proteinExistence type="predicted"/>
<protein>
    <submittedName>
        <fullName evidence="2">Uncharacterized protein</fullName>
    </submittedName>
</protein>
<dbReference type="Proteomes" id="UP000480548">
    <property type="component" value="Unassembled WGS sequence"/>
</dbReference>
<reference evidence="3 4" key="1">
    <citation type="submission" date="2019-06" db="EMBL/GenBank/DDBJ databases">
        <authorList>
            <person name="Palmer J.M."/>
        </authorList>
    </citation>
    <scope>NUCLEOTIDE SEQUENCE [LARGE SCALE GENOMIC DNA]</scope>
    <source>
        <strain evidence="1 3">TWF102</strain>
        <strain evidence="2 4">TWF703</strain>
    </source>
</reference>
<dbReference type="EMBL" id="WIQW01000018">
    <property type="protein sequence ID" value="KAF3103486.1"/>
    <property type="molecule type" value="Genomic_DNA"/>
</dbReference>
<dbReference type="Proteomes" id="UP000475325">
    <property type="component" value="Unassembled WGS sequence"/>
</dbReference>
<dbReference type="EMBL" id="WIQZ01000048">
    <property type="protein sequence ID" value="KAF3131604.1"/>
    <property type="molecule type" value="Genomic_DNA"/>
</dbReference>
<gene>
    <name evidence="1" type="ORF">TWF102_003676</name>
    <name evidence="2" type="ORF">TWF703_007615</name>
</gene>
<dbReference type="AlphaFoldDB" id="A0A7C8NIQ0"/>
<evidence type="ECO:0000313" key="4">
    <source>
        <dbReference type="Proteomes" id="UP000480548"/>
    </source>
</evidence>
<comment type="caution">
    <text evidence="2">The sequence shown here is derived from an EMBL/GenBank/DDBJ whole genome shotgun (WGS) entry which is preliminary data.</text>
</comment>
<evidence type="ECO:0000313" key="3">
    <source>
        <dbReference type="Proteomes" id="UP000475325"/>
    </source>
</evidence>
<evidence type="ECO:0000313" key="2">
    <source>
        <dbReference type="EMBL" id="KAF3131604.1"/>
    </source>
</evidence>
<name>A0A7C8NIQ0_ORBOL</name>